<dbReference type="OrthoDB" id="417078at2759"/>
<feature type="domain" description="Cyclic nucleotide-binding" evidence="3">
    <location>
        <begin position="414"/>
        <end position="482"/>
    </location>
</feature>
<evidence type="ECO:0000256" key="1">
    <source>
        <dbReference type="SAM" id="MobiDB-lite"/>
    </source>
</evidence>
<dbReference type="GO" id="GO:0005829">
    <property type="term" value="C:cytosol"/>
    <property type="evidence" value="ECO:0007669"/>
    <property type="project" value="TreeGrafter"/>
</dbReference>
<name>D0A2Q8_TRYB9</name>
<dbReference type="GeneID" id="23865735"/>
<dbReference type="GO" id="GO:0004862">
    <property type="term" value="F:cAMP-dependent protein kinase inhibitor activity"/>
    <property type="evidence" value="ECO:0007669"/>
    <property type="project" value="TreeGrafter"/>
</dbReference>
<dbReference type="KEGG" id="tbg:TbgDal_X6370"/>
<accession>D0A2Q8</accession>
<dbReference type="Gene3D" id="2.60.40.150">
    <property type="entry name" value="C2 domain"/>
    <property type="match status" value="1"/>
</dbReference>
<dbReference type="CDD" id="cd00030">
    <property type="entry name" value="C2"/>
    <property type="match status" value="1"/>
</dbReference>
<dbReference type="GO" id="GO:0005952">
    <property type="term" value="C:cAMP-dependent protein kinase complex"/>
    <property type="evidence" value="ECO:0007669"/>
    <property type="project" value="InterPro"/>
</dbReference>
<evidence type="ECO:0000259" key="3">
    <source>
        <dbReference type="PROSITE" id="PS50042"/>
    </source>
</evidence>
<reference evidence="5" key="1">
    <citation type="journal article" date="2010" name="PLoS Negl. Trop. Dis.">
        <title>The genome sequence of Trypanosoma brucei gambiense, causative agent of chronic human african trypanosomiasis.</title>
        <authorList>
            <person name="Jackson A.P."/>
            <person name="Sanders M."/>
            <person name="Berry A."/>
            <person name="McQuillan J."/>
            <person name="Aslett M.A."/>
            <person name="Quail M.A."/>
            <person name="Chukualim B."/>
            <person name="Capewell P."/>
            <person name="MacLeod A."/>
            <person name="Melville S.E."/>
            <person name="Gibson W."/>
            <person name="Barry J.D."/>
            <person name="Berriman M."/>
            <person name="Hertz-Fowler C."/>
        </authorList>
    </citation>
    <scope>NUCLEOTIDE SEQUENCE [LARGE SCALE GENOMIC DNA]</scope>
    <source>
        <strain evidence="5">MHOM/CI/86/DAL972</strain>
    </source>
</reference>
<evidence type="ECO:0000313" key="4">
    <source>
        <dbReference type="EMBL" id="CBH15552.1"/>
    </source>
</evidence>
<dbReference type="PANTHER" id="PTHR11635">
    <property type="entry name" value="CAMP-DEPENDENT PROTEIN KINASE REGULATORY CHAIN"/>
    <property type="match status" value="1"/>
</dbReference>
<sequence>MTLIPQNPYRMSFSRCNNERKASIPLQPTNTNGGISADNTGVDLKAHRVTPFTTTFGRRHTLYGETEIREAKETLAKLFVPVAKLGMHRLRRSRLHKKNSELRSYTIDSIVQAYRSSNSIISTWPMDVLTLLAEGAQYHYLEDGEVIVYAREWYLSTGIIVVLFGEVQETLPKSEKNFTPNKTSGNIRHPERSVLCEQTVLCRDFAPSRLKAHGYADVAVIPARWVWDAINYTSMEPFAEGMLDSLRMTVAPLCESVLERTYFPTALTLRRSWLWSFFSAGERIRLARLMEVKVFCAGDTLFGEGDRNPYVYIIRRGAVRVVVCKEPILDFGPGAAFGEVSVIFDEPRCCHAIATCLCEVYCLHRRHIMKRLRKKAHVCDSVIGTALRRREQWLEDAKTRHVMSLTVLLGGVPCLSQATEKVRAAIAEKAKTVVLPPRQVLFKKGTLCDHLFIVGRGTLLMEGAEDTVATRTSTGFVGELFLHPHLWPTDVTSLTSVDGWMFHVDVVKDALDSINAREQAVDICRQGIELYRAQYGPESVMEPTPAPRKLGPARKGTTAFPSGAKQSNSLRQKGQPRSPSLPSTPRLVAVAKTTPVKEEPLEKFDWNAYAIEDKVALPSADTDESDKRSERQQTEHVIEAELGGQAGSLLSAGVGLGISAIDCDFSDEVDEMRQMLLEQALLIPSNRLLFFIRQINRSKVTLVVDDGAVVTGECSLETTVGDDLTFPQYVLPPSVVYTLDNVNTYNVDGAPFNGEDVLNDTNRQLADGVGTTAHRRARTPEVALVTPDFMSTFRSTDEMANTTLKGQQFGGLSLFLRSGRPCSGLSGKHHLQHSSSLYGTLRRRSLSGVSRNYTPYPQTPFTPDVHGSTQYSFSNIYTRLNSVDYTQQAKITASALQSALDRFVKLDDQNYFQQVVRVCLPTEAEQQLITEEVGSGGKSSCDLILLLMHVRKCEGLQLSDDMQYPIVKVYTKTRVLIRTPIMEDRVEPDWPIEVASFITFIRRDADVSFCICDAGQEDKVEYTANLAAADLGENRGVGLRKLVMHRGATESNDEINETKATIEVCMMAVTTSKHHALQKHLDEEEDACKSSDDFSAIYLQVLGVKGLKHRIEAAVHISVEMDGKTKEVLRTHKIAPKTRSPAWPGQTSFCVAQGDGVISFDLFHRDTFVASYDTSVDTLAFGGTGVQCLPLLRAQGTGGDPYGDLYVSILGTKTPCGEEDVVERPSKLLVVHVEALSLRQNLDLEFVPDPFVIIRGPKGEVIMRTAMNFGTYEAKWSEERASCFILCPSLPGCVVTYHLEVYDNNESSKIGEATMTVTVNGTKRNRMMLDIGGKGLLTVVAHSFPIQDVISHSQPPGSGLTNHLTDTSSSSIEEGYFLQVHICSCESLQGTGFDDFQIDPVVTARVGRKRIVVAPLVSGCTAPQWKYPKATFVLPFVPDVLSHIVLEVWDTNIELCDVLGVARLPMEEICRTGTHKYTLQPHKDQEYGRRRDLGTIVVNTRFGRVNGAVVSKESPLFFSAGSSGSGIFRSRLFPSTNRGPNLPITRVRLHISSCCSAVSAWPFDFIKVTLTCLHHVLLEVRKSCKDEFFVAWSVDDAQTIVDLRAIYGRSLRLAVSGGKEETGRLTTHIGAAHLPFSTLASASPEVVSVRSLPLVDQATEERSSGSRSGRRCVTPSVSAQEPSITVSLLALDSDHSVSLGSE</sequence>
<dbReference type="SUPFAM" id="SSF49562">
    <property type="entry name" value="C2 domain (Calcium/lipid-binding domain, CaLB)"/>
    <property type="match status" value="2"/>
</dbReference>
<feature type="domain" description="C2" evidence="2">
    <location>
        <begin position="1355"/>
        <end position="1479"/>
    </location>
</feature>
<gene>
    <name evidence="4" type="ORF">TbgDal_X6370</name>
</gene>
<dbReference type="Gene3D" id="2.60.120.10">
    <property type="entry name" value="Jelly Rolls"/>
    <property type="match status" value="2"/>
</dbReference>
<feature type="region of interest" description="Disordered" evidence="1">
    <location>
        <begin position="538"/>
        <end position="587"/>
    </location>
</feature>
<dbReference type="InterPro" id="IPR035892">
    <property type="entry name" value="C2_domain_sf"/>
</dbReference>
<dbReference type="PROSITE" id="PS50042">
    <property type="entry name" value="CNMP_BINDING_3"/>
    <property type="match status" value="2"/>
</dbReference>
<dbReference type="PANTHER" id="PTHR11635:SF152">
    <property type="entry name" value="CAMP-DEPENDENT PROTEIN KINASE TYPE I REGULATORY SUBUNIT-RELATED"/>
    <property type="match status" value="1"/>
</dbReference>
<evidence type="ECO:0000259" key="2">
    <source>
        <dbReference type="PROSITE" id="PS50004"/>
    </source>
</evidence>
<dbReference type="Proteomes" id="UP000002316">
    <property type="component" value="Chromosome 10"/>
</dbReference>
<evidence type="ECO:0008006" key="6">
    <source>
        <dbReference type="Google" id="ProtNLM"/>
    </source>
</evidence>
<dbReference type="SMART" id="SM00239">
    <property type="entry name" value="C2"/>
    <property type="match status" value="2"/>
</dbReference>
<protein>
    <recommendedName>
        <fullName evidence="6">cAMP binding protein</fullName>
    </recommendedName>
</protein>
<organism evidence="4 5">
    <name type="scientific">Trypanosoma brucei gambiense (strain MHOM/CI/86/DAL972)</name>
    <dbReference type="NCBI Taxonomy" id="679716"/>
    <lineage>
        <taxon>Eukaryota</taxon>
        <taxon>Discoba</taxon>
        <taxon>Euglenozoa</taxon>
        <taxon>Kinetoplastea</taxon>
        <taxon>Metakinetoplastina</taxon>
        <taxon>Trypanosomatida</taxon>
        <taxon>Trypanosomatidae</taxon>
        <taxon>Trypanosoma</taxon>
    </lineage>
</organism>
<dbReference type="InterPro" id="IPR014710">
    <property type="entry name" value="RmlC-like_jellyroll"/>
</dbReference>
<dbReference type="CDD" id="cd00038">
    <property type="entry name" value="CAP_ED"/>
    <property type="match status" value="2"/>
</dbReference>
<dbReference type="EMBL" id="FN554973">
    <property type="protein sequence ID" value="CBH15552.1"/>
    <property type="molecule type" value="Genomic_DNA"/>
</dbReference>
<feature type="region of interest" description="Disordered" evidence="1">
    <location>
        <begin position="1658"/>
        <end position="1679"/>
    </location>
</feature>
<dbReference type="SMART" id="SM00100">
    <property type="entry name" value="cNMP"/>
    <property type="match status" value="2"/>
</dbReference>
<feature type="compositionally biased region" description="Low complexity" evidence="1">
    <location>
        <begin position="576"/>
        <end position="587"/>
    </location>
</feature>
<dbReference type="InterPro" id="IPR018490">
    <property type="entry name" value="cNMP-bd_dom_sf"/>
</dbReference>
<dbReference type="FunFam" id="2.60.120.10:FF:000594">
    <property type="entry name" value="Uncharacterized protein"/>
    <property type="match status" value="1"/>
</dbReference>
<feature type="domain" description="Cyclic nucleotide-binding" evidence="3">
    <location>
        <begin position="274"/>
        <end position="389"/>
    </location>
</feature>
<dbReference type="Pfam" id="PF00027">
    <property type="entry name" value="cNMP_binding"/>
    <property type="match status" value="1"/>
</dbReference>
<dbReference type="RefSeq" id="XP_011777816.1">
    <property type="nucleotide sequence ID" value="XM_011779514.1"/>
</dbReference>
<dbReference type="SUPFAM" id="SSF51206">
    <property type="entry name" value="cAMP-binding domain-like"/>
    <property type="match status" value="2"/>
</dbReference>
<evidence type="ECO:0000313" key="5">
    <source>
        <dbReference type="Proteomes" id="UP000002316"/>
    </source>
</evidence>
<dbReference type="InterPro" id="IPR000008">
    <property type="entry name" value="C2_dom"/>
</dbReference>
<dbReference type="GO" id="GO:0030552">
    <property type="term" value="F:cAMP binding"/>
    <property type="evidence" value="ECO:0007669"/>
    <property type="project" value="TreeGrafter"/>
</dbReference>
<dbReference type="PROSITE" id="PS50004">
    <property type="entry name" value="C2"/>
    <property type="match status" value="1"/>
</dbReference>
<proteinExistence type="predicted"/>
<dbReference type="Pfam" id="PF00168">
    <property type="entry name" value="C2"/>
    <property type="match status" value="3"/>
</dbReference>
<dbReference type="FunFam" id="2.60.120.10:FF:000253">
    <property type="entry name" value="Cyclic nucleotide-gated potassium channel"/>
    <property type="match status" value="1"/>
</dbReference>
<dbReference type="VEuPathDB" id="TriTrypDB:Tbg972.10.6370"/>
<dbReference type="GO" id="GO:0034236">
    <property type="term" value="F:protein kinase A catalytic subunit binding"/>
    <property type="evidence" value="ECO:0007669"/>
    <property type="project" value="TreeGrafter"/>
</dbReference>
<dbReference type="InterPro" id="IPR050503">
    <property type="entry name" value="cAMP-dep_PK_reg_su-like"/>
</dbReference>
<dbReference type="InterPro" id="IPR000595">
    <property type="entry name" value="cNMP-bd_dom"/>
</dbReference>